<comment type="caution">
    <text evidence="2">The sequence shown here is derived from an EMBL/GenBank/DDBJ whole genome shotgun (WGS) entry which is preliminary data.</text>
</comment>
<dbReference type="EMBL" id="CAKLBY020000086">
    <property type="protein sequence ID" value="CAK7925367.1"/>
    <property type="molecule type" value="Genomic_DNA"/>
</dbReference>
<feature type="region of interest" description="Disordered" evidence="1">
    <location>
        <begin position="198"/>
        <end position="229"/>
    </location>
</feature>
<feature type="region of interest" description="Disordered" evidence="1">
    <location>
        <begin position="445"/>
        <end position="475"/>
    </location>
</feature>
<organism evidence="2 3">
    <name type="scientific">Peronospora matthiolae</name>
    <dbReference type="NCBI Taxonomy" id="2874970"/>
    <lineage>
        <taxon>Eukaryota</taxon>
        <taxon>Sar</taxon>
        <taxon>Stramenopiles</taxon>
        <taxon>Oomycota</taxon>
        <taxon>Peronosporomycetes</taxon>
        <taxon>Peronosporales</taxon>
        <taxon>Peronosporaceae</taxon>
        <taxon>Peronospora</taxon>
    </lineage>
</organism>
<evidence type="ECO:0000313" key="2">
    <source>
        <dbReference type="EMBL" id="CAK7925367.1"/>
    </source>
</evidence>
<accession>A0AAV1TUR6</accession>
<evidence type="ECO:0000313" key="3">
    <source>
        <dbReference type="Proteomes" id="UP001162060"/>
    </source>
</evidence>
<evidence type="ECO:0000256" key="1">
    <source>
        <dbReference type="SAM" id="MobiDB-lite"/>
    </source>
</evidence>
<feature type="region of interest" description="Disordered" evidence="1">
    <location>
        <begin position="267"/>
        <end position="313"/>
    </location>
</feature>
<proteinExistence type="predicted"/>
<reference evidence="2" key="1">
    <citation type="submission" date="2024-01" db="EMBL/GenBank/DDBJ databases">
        <authorList>
            <person name="Webb A."/>
        </authorList>
    </citation>
    <scope>NUCLEOTIDE SEQUENCE</scope>
    <source>
        <strain evidence="2">Pm1</strain>
    </source>
</reference>
<name>A0AAV1TUR6_9STRA</name>
<feature type="compositionally biased region" description="Acidic residues" evidence="1">
    <location>
        <begin position="282"/>
        <end position="295"/>
    </location>
</feature>
<sequence>MTFCDGREADDVSRRASSWQVDGWTVSAADKREPWGLFGNQLDEDEAADEAEMRDLFAQQLTDVPLDLMNRLSWDVSSQASSEGDEGTCEFVPPLHRLPLPVDTTLEVDQLQWGLVSPCSDTSSPRSPVLTSSLVRQLMGSEPELEVMDELLEVEDPLNVEAEDEVTATCDSEMCWVPEVGSVLSSPAITQVLVNPFEDSPPTDPAETHNQSINEVSGDCDEAKKPRRPSVLPRVSIAAHWRRPTARTCSGAGLAPMSVATLKARARSVSRARNQTVVANDKDDDGDFSSDDEGYAPESSRCSADNEMESRHAGQWRRASVSFASRRLSVSVSMKPAQVTKHLQEAMDKLNGQLHLLRSGSRASTVMSEESYLESPAYQEVTASPTRASSIRLDDDATPMRLASAGTAESDKQHSTRQQKLRAGVFKAAGLLNVVSAEAARKLKSRGFRARQKAASETEEEDSGFASPYSGTLDI</sequence>
<dbReference type="AlphaFoldDB" id="A0AAV1TUR6"/>
<protein>
    <submittedName>
        <fullName evidence="2">Uncharacterized protein</fullName>
    </submittedName>
</protein>
<dbReference type="Proteomes" id="UP001162060">
    <property type="component" value="Unassembled WGS sequence"/>
</dbReference>
<gene>
    <name evidence="2" type="ORF">PM001_LOCUS10517</name>
</gene>